<feature type="chain" id="PRO_5045033814" description="Lipoprotein" evidence="1">
    <location>
        <begin position="19"/>
        <end position="72"/>
    </location>
</feature>
<evidence type="ECO:0000313" key="3">
    <source>
        <dbReference type="EMBL" id="MFK2875947.1"/>
    </source>
</evidence>
<feature type="signal peptide" evidence="1">
    <location>
        <begin position="1"/>
        <end position="18"/>
    </location>
</feature>
<name>A0ABW8J103_9GAMM</name>
<dbReference type="RefSeq" id="WP_404611437.1">
    <property type="nucleotide sequence ID" value="NZ_JADIKK010000007.1"/>
</dbReference>
<dbReference type="Proteomes" id="UP001620339">
    <property type="component" value="Unassembled WGS sequence"/>
</dbReference>
<keyword evidence="5" id="KW-1185">Reference proteome</keyword>
<organism evidence="3 5">
    <name type="scientific">Rhodanobacter hydrolyticus</name>
    <dbReference type="NCBI Taxonomy" id="2250595"/>
    <lineage>
        <taxon>Bacteria</taxon>
        <taxon>Pseudomonadati</taxon>
        <taxon>Pseudomonadota</taxon>
        <taxon>Gammaproteobacteria</taxon>
        <taxon>Lysobacterales</taxon>
        <taxon>Rhodanobacteraceae</taxon>
        <taxon>Rhodanobacter</taxon>
    </lineage>
</organism>
<sequence>MQKLTIAGLACLCLAACATPPIDHDALHWHAVRDCRVRAAVAPAYAVDSTGIGLRNVAFDLCMRTANFAKER</sequence>
<reference evidence="3 5" key="1">
    <citation type="submission" date="2020-10" db="EMBL/GenBank/DDBJ databases">
        <title>Phylogeny of dyella-like bacteria.</title>
        <authorList>
            <person name="Fu J."/>
        </authorList>
    </citation>
    <scope>NUCLEOTIDE SEQUENCE [LARGE SCALE GENOMIC DNA]</scope>
    <source>
        <strain evidence="3 5">KACC 19113</strain>
    </source>
</reference>
<comment type="caution">
    <text evidence="3">The sequence shown here is derived from an EMBL/GenBank/DDBJ whole genome shotgun (WGS) entry which is preliminary data.</text>
</comment>
<keyword evidence="1" id="KW-0732">Signal</keyword>
<evidence type="ECO:0008006" key="6">
    <source>
        <dbReference type="Google" id="ProtNLM"/>
    </source>
</evidence>
<evidence type="ECO:0000313" key="5">
    <source>
        <dbReference type="Proteomes" id="UP001620339"/>
    </source>
</evidence>
<evidence type="ECO:0000313" key="2">
    <source>
        <dbReference type="EMBL" id="MFK2875494.1"/>
    </source>
</evidence>
<protein>
    <recommendedName>
        <fullName evidence="6">Lipoprotein</fullName>
    </recommendedName>
</protein>
<dbReference type="EMBL" id="JADIKK010000008">
    <property type="protein sequence ID" value="MFK2875947.1"/>
    <property type="molecule type" value="Genomic_DNA"/>
</dbReference>
<dbReference type="EMBL" id="JADIKK010000008">
    <property type="protein sequence ID" value="MFK2879513.1"/>
    <property type="molecule type" value="Genomic_DNA"/>
</dbReference>
<proteinExistence type="predicted"/>
<evidence type="ECO:0000256" key="1">
    <source>
        <dbReference type="SAM" id="SignalP"/>
    </source>
</evidence>
<dbReference type="EMBL" id="JADIKK010000007">
    <property type="protein sequence ID" value="MFK2875494.1"/>
    <property type="molecule type" value="Genomic_DNA"/>
</dbReference>
<evidence type="ECO:0000313" key="4">
    <source>
        <dbReference type="EMBL" id="MFK2879513.1"/>
    </source>
</evidence>
<accession>A0ABW8J103</accession>
<gene>
    <name evidence="2" type="ORF">ISP25_00150</name>
    <name evidence="3" type="ORF">ISP25_02510</name>
    <name evidence="4" type="ORF">ISP25_20770</name>
</gene>